<sequence>MNNSIIFLLLSLVACSSVVYGVQYLHMEPYANSDCKGEIYGAGYALQIDLCFGINYQGGAFVNNFKVSLDDSGQNATVSQFKDTDTSCSTPNTNFDKVYNVGECYEAPGYGNSDDYEPTNFVLISIQNNPHSIPTYGYRSTTYGDSQCMSNPQFYIFYTNNTEFNIHSDDYSKWYCVDNQAYETFCEQGEGTESCFTNPSSSECTRNFLQWHEDNYIQESC</sequence>
<keyword evidence="3" id="KW-1185">Reference proteome</keyword>
<keyword evidence="1" id="KW-0732">Signal</keyword>
<evidence type="ECO:0000256" key="1">
    <source>
        <dbReference type="SAM" id="SignalP"/>
    </source>
</evidence>
<dbReference type="PANTHER" id="PTHR38739:SF2">
    <property type="match status" value="1"/>
</dbReference>
<dbReference type="EMBL" id="JAVFKY010000003">
    <property type="protein sequence ID" value="KAK5579893.1"/>
    <property type="molecule type" value="Genomic_DNA"/>
</dbReference>
<feature type="signal peptide" evidence="1">
    <location>
        <begin position="1"/>
        <end position="21"/>
    </location>
</feature>
<accession>A0AAN7U1Z0</accession>
<evidence type="ECO:0000313" key="3">
    <source>
        <dbReference type="Proteomes" id="UP001344447"/>
    </source>
</evidence>
<organism evidence="2 3">
    <name type="scientific">Dictyostelium firmibasis</name>
    <dbReference type="NCBI Taxonomy" id="79012"/>
    <lineage>
        <taxon>Eukaryota</taxon>
        <taxon>Amoebozoa</taxon>
        <taxon>Evosea</taxon>
        <taxon>Eumycetozoa</taxon>
        <taxon>Dictyostelia</taxon>
        <taxon>Dictyosteliales</taxon>
        <taxon>Dictyosteliaceae</taxon>
        <taxon>Dictyostelium</taxon>
    </lineage>
</organism>
<dbReference type="Pfam" id="PF11912">
    <property type="entry name" value="CfaA_B_C"/>
    <property type="match status" value="1"/>
</dbReference>
<reference evidence="2 3" key="1">
    <citation type="submission" date="2023-11" db="EMBL/GenBank/DDBJ databases">
        <title>Dfirmibasis_genome.</title>
        <authorList>
            <person name="Edelbroek B."/>
            <person name="Kjellin J."/>
            <person name="Jerlstrom-Hultqvist J."/>
            <person name="Soderbom F."/>
        </authorList>
    </citation>
    <scope>NUCLEOTIDE SEQUENCE [LARGE SCALE GENOMIC DNA]</scope>
    <source>
        <strain evidence="2 3">TNS-C-14</strain>
    </source>
</reference>
<proteinExistence type="predicted"/>
<protein>
    <submittedName>
        <fullName evidence="2">Uncharacterized protein</fullName>
    </submittedName>
</protein>
<dbReference type="PANTHER" id="PTHR38739">
    <property type="match status" value="1"/>
</dbReference>
<dbReference type="Proteomes" id="UP001344447">
    <property type="component" value="Unassembled WGS sequence"/>
</dbReference>
<feature type="chain" id="PRO_5043006792" evidence="1">
    <location>
        <begin position="22"/>
        <end position="221"/>
    </location>
</feature>
<evidence type="ECO:0000313" key="2">
    <source>
        <dbReference type="EMBL" id="KAK5579893.1"/>
    </source>
</evidence>
<name>A0AAN7U1Z0_9MYCE</name>
<dbReference type="AlphaFoldDB" id="A0AAN7U1Z0"/>
<gene>
    <name evidence="2" type="ORF">RB653_009581</name>
</gene>
<dbReference type="InterPro" id="IPR021837">
    <property type="entry name" value="CfaA/B/C"/>
</dbReference>
<comment type="caution">
    <text evidence="2">The sequence shown here is derived from an EMBL/GenBank/DDBJ whole genome shotgun (WGS) entry which is preliminary data.</text>
</comment>